<dbReference type="Proteomes" id="UP001165079">
    <property type="component" value="Unassembled WGS sequence"/>
</dbReference>
<keyword evidence="2" id="KW-0812">Transmembrane</keyword>
<keyword evidence="4" id="KW-1185">Reference proteome</keyword>
<gene>
    <name evidence="3" type="ORF">Afil01_67740</name>
</gene>
<evidence type="ECO:0000256" key="1">
    <source>
        <dbReference type="SAM" id="MobiDB-lite"/>
    </source>
</evidence>
<evidence type="ECO:0000256" key="2">
    <source>
        <dbReference type="SAM" id="Phobius"/>
    </source>
</evidence>
<dbReference type="RefSeq" id="WP_285667539.1">
    <property type="nucleotide sequence ID" value="NZ_BSTX01000008.1"/>
</dbReference>
<organism evidence="3 4">
    <name type="scientific">Actinorhabdospora filicis</name>
    <dbReference type="NCBI Taxonomy" id="1785913"/>
    <lineage>
        <taxon>Bacteria</taxon>
        <taxon>Bacillati</taxon>
        <taxon>Actinomycetota</taxon>
        <taxon>Actinomycetes</taxon>
        <taxon>Micromonosporales</taxon>
        <taxon>Micromonosporaceae</taxon>
        <taxon>Actinorhabdospora</taxon>
    </lineage>
</organism>
<feature type="transmembrane region" description="Helical" evidence="2">
    <location>
        <begin position="15"/>
        <end position="39"/>
    </location>
</feature>
<accession>A0A9W6W6V6</accession>
<protein>
    <submittedName>
        <fullName evidence="3">Uncharacterized protein</fullName>
    </submittedName>
</protein>
<evidence type="ECO:0000313" key="4">
    <source>
        <dbReference type="Proteomes" id="UP001165079"/>
    </source>
</evidence>
<proteinExistence type="predicted"/>
<name>A0A9W6W6V6_9ACTN</name>
<feature type="region of interest" description="Disordered" evidence="1">
    <location>
        <begin position="44"/>
        <end position="91"/>
    </location>
</feature>
<keyword evidence="2" id="KW-0472">Membrane</keyword>
<dbReference type="AlphaFoldDB" id="A0A9W6W6V6"/>
<dbReference type="EMBL" id="BSTX01000008">
    <property type="protein sequence ID" value="GLZ81967.1"/>
    <property type="molecule type" value="Genomic_DNA"/>
</dbReference>
<comment type="caution">
    <text evidence="3">The sequence shown here is derived from an EMBL/GenBank/DDBJ whole genome shotgun (WGS) entry which is preliminary data.</text>
</comment>
<evidence type="ECO:0000313" key="3">
    <source>
        <dbReference type="EMBL" id="GLZ81967.1"/>
    </source>
</evidence>
<keyword evidence="2" id="KW-1133">Transmembrane helix</keyword>
<reference evidence="3" key="1">
    <citation type="submission" date="2023-03" db="EMBL/GenBank/DDBJ databases">
        <title>Actinorhabdospora filicis NBRC 111898.</title>
        <authorList>
            <person name="Ichikawa N."/>
            <person name="Sato H."/>
            <person name="Tonouchi N."/>
        </authorList>
    </citation>
    <scope>NUCLEOTIDE SEQUENCE</scope>
    <source>
        <strain evidence="3">NBRC 111898</strain>
    </source>
</reference>
<sequence>MSTHPQTPPRMDPKVLRWFVVAGIGIVAIGLVIVIALAAQGALPGDKPQSANDYSAPKDDKPFLAEQCPPLASSPEQGEPGPPPEGDRTVDQKSGISYRAYGDPWKPWHDDWRMGELEVSYRVGQYFVTENYPGGEYLASILSGSVPARVNDGADLDLQCTAKLVAADVRASYYPKPNTMETLRDERIDIGGRSAWVVRMRIHFDEEGLTAKDELVGVALIDVGRPEAAVLYVSVPSTHKQFDWIVDDVMESVRVV</sequence>